<comment type="similarity">
    <text evidence="1">Belongs to the universal stress protein A family.</text>
</comment>
<dbReference type="InterPro" id="IPR006015">
    <property type="entry name" value="Universal_stress_UspA"/>
</dbReference>
<dbReference type="InterPro" id="IPR014729">
    <property type="entry name" value="Rossmann-like_a/b/a_fold"/>
</dbReference>
<dbReference type="Proteomes" id="UP000033033">
    <property type="component" value="Chromosome"/>
</dbReference>
<dbReference type="RefSeq" id="WP_048117580.1">
    <property type="nucleotide sequence ID" value="NZ_CP009528.1"/>
</dbReference>
<dbReference type="PANTHER" id="PTHR46268">
    <property type="entry name" value="STRESS RESPONSE PROTEIN NHAX"/>
    <property type="match status" value="1"/>
</dbReference>
<dbReference type="KEGG" id="mby:MSBRM_1733"/>
<dbReference type="EMBL" id="CP009528">
    <property type="protein sequence ID" value="AKB54731.1"/>
    <property type="molecule type" value="Genomic_DNA"/>
</dbReference>
<organism evidence="3 4">
    <name type="scientific">Methanosarcina barkeri MS</name>
    <dbReference type="NCBI Taxonomy" id="1434108"/>
    <lineage>
        <taxon>Archaea</taxon>
        <taxon>Methanobacteriati</taxon>
        <taxon>Methanobacteriota</taxon>
        <taxon>Stenosarchaea group</taxon>
        <taxon>Methanomicrobia</taxon>
        <taxon>Methanosarcinales</taxon>
        <taxon>Methanosarcinaceae</taxon>
        <taxon>Methanosarcina</taxon>
    </lineage>
</organism>
<dbReference type="Gene3D" id="3.40.50.620">
    <property type="entry name" value="HUPs"/>
    <property type="match status" value="1"/>
</dbReference>
<evidence type="ECO:0000313" key="4">
    <source>
        <dbReference type="Proteomes" id="UP000033033"/>
    </source>
</evidence>
<sequence length="150" mass="16361">MERDFYRNILIATDGSENTQRAISYGIEIAKLSGAAVYALYVVNTSPIISEYWTIGKKNVYEIIRSEGEKAVFEVKKIGEASGVEVKEVVLDGYPSNAIIDFADNNNIDLIVMGTLGKTGLDKLLIGSVAEKVVRGSKVPVMVVRGEEQS</sequence>
<accession>A0A0E3LNG5</accession>
<evidence type="ECO:0000313" key="3">
    <source>
        <dbReference type="EMBL" id="AKB54731.1"/>
    </source>
</evidence>
<dbReference type="HOGENOM" id="CLU_049301_11_1_2"/>
<dbReference type="GeneID" id="24845000"/>
<keyword evidence="4" id="KW-1185">Reference proteome</keyword>
<protein>
    <submittedName>
        <fullName evidence="3">Universal stress protein</fullName>
    </submittedName>
</protein>
<dbReference type="SUPFAM" id="SSF52402">
    <property type="entry name" value="Adenine nucleotide alpha hydrolases-like"/>
    <property type="match status" value="1"/>
</dbReference>
<dbReference type="PANTHER" id="PTHR46268:SF6">
    <property type="entry name" value="UNIVERSAL STRESS PROTEIN UP12"/>
    <property type="match status" value="1"/>
</dbReference>
<dbReference type="PRINTS" id="PR01438">
    <property type="entry name" value="UNVRSLSTRESS"/>
</dbReference>
<proteinExistence type="inferred from homology"/>
<dbReference type="AlphaFoldDB" id="A0A0E3LNG5"/>
<evidence type="ECO:0000259" key="2">
    <source>
        <dbReference type="Pfam" id="PF00582"/>
    </source>
</evidence>
<gene>
    <name evidence="3" type="ORF">MSBRM_1733</name>
</gene>
<dbReference type="InterPro" id="IPR006016">
    <property type="entry name" value="UspA"/>
</dbReference>
<name>A0A0E3LNG5_METBA</name>
<evidence type="ECO:0000256" key="1">
    <source>
        <dbReference type="ARBA" id="ARBA00008791"/>
    </source>
</evidence>
<dbReference type="CDD" id="cd00293">
    <property type="entry name" value="USP-like"/>
    <property type="match status" value="1"/>
</dbReference>
<dbReference type="Pfam" id="PF00582">
    <property type="entry name" value="Usp"/>
    <property type="match status" value="1"/>
</dbReference>
<reference evidence="3 4" key="1">
    <citation type="submission" date="2014-07" db="EMBL/GenBank/DDBJ databases">
        <title>Methanogenic archaea and the global carbon cycle.</title>
        <authorList>
            <person name="Henriksen J.R."/>
            <person name="Luke J."/>
            <person name="Reinhart S."/>
            <person name="Benedict M.N."/>
            <person name="Youngblut N.D."/>
            <person name="Metcalf M.E."/>
            <person name="Whitaker R.J."/>
            <person name="Metcalf W.W."/>
        </authorList>
    </citation>
    <scope>NUCLEOTIDE SEQUENCE [LARGE SCALE GENOMIC DNA]</scope>
    <source>
        <strain evidence="3 4">MS</strain>
    </source>
</reference>
<dbReference type="PIRSF" id="PIRSF006276">
    <property type="entry name" value="UspA"/>
    <property type="match status" value="1"/>
</dbReference>
<dbReference type="STRING" id="1434108.MSBRM_1733"/>
<dbReference type="PATRIC" id="fig|1434108.4.peg.2194"/>
<feature type="domain" description="UspA" evidence="2">
    <location>
        <begin position="6"/>
        <end position="145"/>
    </location>
</feature>